<dbReference type="Gene3D" id="3.90.550.50">
    <property type="match status" value="1"/>
</dbReference>
<evidence type="ECO:0000256" key="2">
    <source>
        <dbReference type="ARBA" id="ARBA00008661"/>
    </source>
</evidence>
<keyword evidence="6" id="KW-0735">Signal-anchor</keyword>
<comment type="caution">
    <text evidence="12">The sequence shown here is derived from an EMBL/GenBank/DDBJ whole genome shotgun (WGS) entry which is preliminary data.</text>
</comment>
<reference evidence="12" key="1">
    <citation type="submission" date="2021-03" db="EMBL/GenBank/DDBJ databases">
        <authorList>
            <person name="Bekaert M."/>
        </authorList>
    </citation>
    <scope>NUCLEOTIDE SEQUENCE</scope>
</reference>
<evidence type="ECO:0000256" key="5">
    <source>
        <dbReference type="ARBA" id="ARBA00022692"/>
    </source>
</evidence>
<gene>
    <name evidence="12" type="ORF">MEDL_50281</name>
</gene>
<keyword evidence="4" id="KW-0808">Transferase</keyword>
<dbReference type="FunFam" id="3.90.550.50:FF:000001">
    <property type="entry name" value="Hexosyltransferase"/>
    <property type="match status" value="1"/>
</dbReference>
<keyword evidence="13" id="KW-1185">Reference proteome</keyword>
<dbReference type="AlphaFoldDB" id="A0A8S3U2P4"/>
<accession>A0A8S3U2P4</accession>
<protein>
    <recommendedName>
        <fullName evidence="11">Hexosyltransferase</fullName>
        <ecNumber evidence="11">2.4.1.-</ecNumber>
    </recommendedName>
</protein>
<evidence type="ECO:0000313" key="13">
    <source>
        <dbReference type="Proteomes" id="UP000683360"/>
    </source>
</evidence>
<dbReference type="GO" id="GO:0008194">
    <property type="term" value="F:UDP-glycosyltransferase activity"/>
    <property type="evidence" value="ECO:0007669"/>
    <property type="project" value="TreeGrafter"/>
</dbReference>
<evidence type="ECO:0000313" key="12">
    <source>
        <dbReference type="EMBL" id="CAG2237897.1"/>
    </source>
</evidence>
<evidence type="ECO:0000256" key="1">
    <source>
        <dbReference type="ARBA" id="ARBA00004323"/>
    </source>
</evidence>
<sequence length="482" mass="54895">MWKKLRILSMTIFKTITVLFIVCCLANLSSNSSQQSTLVITSDDKKPYTRVYIDKSTVSHMVSPKITDSVVVKNNTTTVVIKNKTTKVQVKNNTLKFIVDNTTRVFDLDNTVKVPLKNKTTKVPVKDNTVKIPVKTKTTNVPVKDNTVKVPVKTKTTNVPVKDNTVKVPVKTKTANVPVKDNTVKVPVKTKTAKVPVKDNTVKVPVKDNTVRSTQIYEYSFPYLHVPVNVCKSNGAKSDPFLLFVVKSDVNHIAHRIAIRNTWGNTSNPGIKLVFLVGYSPLMKEFIQMESDTYKDIIQQNFLDDYHNNTLKTIMGFTWVATHCSGAKYIFFVDDDYIVNTKYIWNHLHTLSIAGKRGVFLGYVWKNAKPHRNANSKWFISKDDFKDDVLPPYAGGGSLVLTVDTINKLLSQFKFMKPMFIDDVYLGIACKKLKISLIHESRFSVRYQPDKMNHLFSSHGFRSPMQLIEDWKKFHIKYDMVI</sequence>
<dbReference type="GO" id="GO:0006493">
    <property type="term" value="P:protein O-linked glycosylation"/>
    <property type="evidence" value="ECO:0007669"/>
    <property type="project" value="TreeGrafter"/>
</dbReference>
<comment type="subcellular location">
    <subcellularLocation>
        <location evidence="1 11">Golgi apparatus membrane</location>
        <topology evidence="1 11">Single-pass type II membrane protein</topology>
    </subcellularLocation>
</comment>
<dbReference type="GO" id="GO:0016758">
    <property type="term" value="F:hexosyltransferase activity"/>
    <property type="evidence" value="ECO:0007669"/>
    <property type="project" value="InterPro"/>
</dbReference>
<evidence type="ECO:0000256" key="7">
    <source>
        <dbReference type="ARBA" id="ARBA00022989"/>
    </source>
</evidence>
<dbReference type="Pfam" id="PF01762">
    <property type="entry name" value="Galactosyl_T"/>
    <property type="match status" value="1"/>
</dbReference>
<proteinExistence type="inferred from homology"/>
<dbReference type="PANTHER" id="PTHR11214">
    <property type="entry name" value="BETA-1,3-N-ACETYLGLUCOSAMINYLTRANSFERASE"/>
    <property type="match status" value="1"/>
</dbReference>
<keyword evidence="5" id="KW-0812">Transmembrane</keyword>
<keyword evidence="9" id="KW-0472">Membrane</keyword>
<dbReference type="GO" id="GO:0000139">
    <property type="term" value="C:Golgi membrane"/>
    <property type="evidence" value="ECO:0007669"/>
    <property type="project" value="UniProtKB-SubCell"/>
</dbReference>
<dbReference type="EMBL" id="CAJPWZ010002408">
    <property type="protein sequence ID" value="CAG2237897.1"/>
    <property type="molecule type" value="Genomic_DNA"/>
</dbReference>
<dbReference type="EC" id="2.4.1.-" evidence="11"/>
<evidence type="ECO:0000256" key="3">
    <source>
        <dbReference type="ARBA" id="ARBA00022676"/>
    </source>
</evidence>
<dbReference type="InterPro" id="IPR002659">
    <property type="entry name" value="Glyco_trans_31"/>
</dbReference>
<evidence type="ECO:0000256" key="8">
    <source>
        <dbReference type="ARBA" id="ARBA00023034"/>
    </source>
</evidence>
<organism evidence="12 13">
    <name type="scientific">Mytilus edulis</name>
    <name type="common">Blue mussel</name>
    <dbReference type="NCBI Taxonomy" id="6550"/>
    <lineage>
        <taxon>Eukaryota</taxon>
        <taxon>Metazoa</taxon>
        <taxon>Spiralia</taxon>
        <taxon>Lophotrochozoa</taxon>
        <taxon>Mollusca</taxon>
        <taxon>Bivalvia</taxon>
        <taxon>Autobranchia</taxon>
        <taxon>Pteriomorphia</taxon>
        <taxon>Mytilida</taxon>
        <taxon>Mytiloidea</taxon>
        <taxon>Mytilidae</taxon>
        <taxon>Mytilinae</taxon>
        <taxon>Mytilus</taxon>
    </lineage>
</organism>
<evidence type="ECO:0000256" key="4">
    <source>
        <dbReference type="ARBA" id="ARBA00022679"/>
    </source>
</evidence>
<dbReference type="PANTHER" id="PTHR11214:SF349">
    <property type="entry name" value="BETA-1,3-GALACTOSYLTRANSFERASE BRN"/>
    <property type="match status" value="1"/>
</dbReference>
<keyword evidence="8 11" id="KW-0333">Golgi apparatus</keyword>
<comment type="similarity">
    <text evidence="2 11">Belongs to the glycosyltransferase 31 family.</text>
</comment>
<keyword evidence="10" id="KW-0325">Glycoprotein</keyword>
<keyword evidence="3 11" id="KW-0328">Glycosyltransferase</keyword>
<dbReference type="OrthoDB" id="2139606at2759"/>
<evidence type="ECO:0000256" key="11">
    <source>
        <dbReference type="RuleBase" id="RU363063"/>
    </source>
</evidence>
<evidence type="ECO:0000256" key="10">
    <source>
        <dbReference type="ARBA" id="ARBA00023180"/>
    </source>
</evidence>
<evidence type="ECO:0000256" key="9">
    <source>
        <dbReference type="ARBA" id="ARBA00023136"/>
    </source>
</evidence>
<keyword evidence="7" id="KW-1133">Transmembrane helix</keyword>
<evidence type="ECO:0000256" key="6">
    <source>
        <dbReference type="ARBA" id="ARBA00022968"/>
    </source>
</evidence>
<dbReference type="Proteomes" id="UP000683360">
    <property type="component" value="Unassembled WGS sequence"/>
</dbReference>
<name>A0A8S3U2P4_MYTED</name>